<dbReference type="Proteomes" id="UP000298663">
    <property type="component" value="Unassembled WGS sequence"/>
</dbReference>
<dbReference type="AlphaFoldDB" id="A0A4U5PFL2"/>
<organism evidence="1 2">
    <name type="scientific">Steinernema carpocapsae</name>
    <name type="common">Entomopathogenic nematode</name>
    <dbReference type="NCBI Taxonomy" id="34508"/>
    <lineage>
        <taxon>Eukaryota</taxon>
        <taxon>Metazoa</taxon>
        <taxon>Ecdysozoa</taxon>
        <taxon>Nematoda</taxon>
        <taxon>Chromadorea</taxon>
        <taxon>Rhabditida</taxon>
        <taxon>Tylenchina</taxon>
        <taxon>Panagrolaimomorpha</taxon>
        <taxon>Strongyloidoidea</taxon>
        <taxon>Steinernematidae</taxon>
        <taxon>Steinernema</taxon>
    </lineage>
</organism>
<reference evidence="1 2" key="1">
    <citation type="journal article" date="2015" name="Genome Biol.">
        <title>Comparative genomics of Steinernema reveals deeply conserved gene regulatory networks.</title>
        <authorList>
            <person name="Dillman A.R."/>
            <person name="Macchietto M."/>
            <person name="Porter C.F."/>
            <person name="Rogers A."/>
            <person name="Williams B."/>
            <person name="Antoshechkin I."/>
            <person name="Lee M.M."/>
            <person name="Goodwin Z."/>
            <person name="Lu X."/>
            <person name="Lewis E.E."/>
            <person name="Goodrich-Blair H."/>
            <person name="Stock S.P."/>
            <person name="Adams B.J."/>
            <person name="Sternberg P.W."/>
            <person name="Mortazavi A."/>
        </authorList>
    </citation>
    <scope>NUCLEOTIDE SEQUENCE [LARGE SCALE GENOMIC DNA]</scope>
    <source>
        <strain evidence="1 2">ALL</strain>
    </source>
</reference>
<name>A0A4U5PFL2_STECR</name>
<sequence>MFEDTKCRQCGEVVKYPLSRCHHVAAHLRLSSKCVIEGCEATCLDTYRLSSHLSSFQKKRTKDLSERELWTHEKSKEEVNKLLKVVVTKFFPMKRNAGEDPD</sequence>
<accession>A0A4U5PFL2</accession>
<keyword evidence="2" id="KW-1185">Reference proteome</keyword>
<reference evidence="1 2" key="2">
    <citation type="journal article" date="2019" name="G3 (Bethesda)">
        <title>Hybrid Assembly of the Genome of the Entomopathogenic Nematode Steinernema carpocapsae Identifies the X-Chromosome.</title>
        <authorList>
            <person name="Serra L."/>
            <person name="Macchietto M."/>
            <person name="Macias-Munoz A."/>
            <person name="McGill C.J."/>
            <person name="Rodriguez I.M."/>
            <person name="Rodriguez B."/>
            <person name="Murad R."/>
            <person name="Mortazavi A."/>
        </authorList>
    </citation>
    <scope>NUCLEOTIDE SEQUENCE [LARGE SCALE GENOMIC DNA]</scope>
    <source>
        <strain evidence="1 2">ALL</strain>
    </source>
</reference>
<evidence type="ECO:0000313" key="1">
    <source>
        <dbReference type="EMBL" id="TKR95133.1"/>
    </source>
</evidence>
<protein>
    <submittedName>
        <fullName evidence="1">Uncharacterized protein</fullName>
    </submittedName>
</protein>
<dbReference type="EMBL" id="AZBU02000002">
    <property type="protein sequence ID" value="TKR95133.1"/>
    <property type="molecule type" value="Genomic_DNA"/>
</dbReference>
<comment type="caution">
    <text evidence="1">The sequence shown here is derived from an EMBL/GenBank/DDBJ whole genome shotgun (WGS) entry which is preliminary data.</text>
</comment>
<proteinExistence type="predicted"/>
<gene>
    <name evidence="1" type="ORF">L596_009341</name>
</gene>
<evidence type="ECO:0000313" key="2">
    <source>
        <dbReference type="Proteomes" id="UP000298663"/>
    </source>
</evidence>